<dbReference type="InterPro" id="IPR051533">
    <property type="entry name" value="WaaL-like"/>
</dbReference>
<accession>A0A9D1PPB5</accession>
<feature type="domain" description="O-antigen ligase-related" evidence="6">
    <location>
        <begin position="56"/>
        <end position="192"/>
    </location>
</feature>
<organism evidence="7 8">
    <name type="scientific">Candidatus Monoglobus merdigallinarum</name>
    <dbReference type="NCBI Taxonomy" id="2838698"/>
    <lineage>
        <taxon>Bacteria</taxon>
        <taxon>Bacillati</taxon>
        <taxon>Bacillota</taxon>
        <taxon>Clostridia</taxon>
        <taxon>Monoglobales</taxon>
        <taxon>Monoglobaceae</taxon>
        <taxon>Monoglobus</taxon>
    </lineage>
</organism>
<evidence type="ECO:0000256" key="4">
    <source>
        <dbReference type="ARBA" id="ARBA00023136"/>
    </source>
</evidence>
<feature type="transmembrane region" description="Helical" evidence="5">
    <location>
        <begin position="52"/>
        <end position="77"/>
    </location>
</feature>
<reference evidence="7" key="1">
    <citation type="journal article" date="2021" name="PeerJ">
        <title>Extensive microbial diversity within the chicken gut microbiome revealed by metagenomics and culture.</title>
        <authorList>
            <person name="Gilroy R."/>
            <person name="Ravi A."/>
            <person name="Getino M."/>
            <person name="Pursley I."/>
            <person name="Horton D.L."/>
            <person name="Alikhan N.F."/>
            <person name="Baker D."/>
            <person name="Gharbi K."/>
            <person name="Hall N."/>
            <person name="Watson M."/>
            <person name="Adriaenssens E.M."/>
            <person name="Foster-Nyarko E."/>
            <person name="Jarju S."/>
            <person name="Secka A."/>
            <person name="Antonio M."/>
            <person name="Oren A."/>
            <person name="Chaudhuri R.R."/>
            <person name="La Ragione R."/>
            <person name="Hildebrand F."/>
            <person name="Pallen M.J."/>
        </authorList>
    </citation>
    <scope>NUCLEOTIDE SEQUENCE</scope>
    <source>
        <strain evidence="7">5790</strain>
    </source>
</reference>
<dbReference type="Pfam" id="PF04932">
    <property type="entry name" value="Wzy_C"/>
    <property type="match status" value="1"/>
</dbReference>
<dbReference type="GO" id="GO:0016020">
    <property type="term" value="C:membrane"/>
    <property type="evidence" value="ECO:0007669"/>
    <property type="project" value="UniProtKB-SubCell"/>
</dbReference>
<protein>
    <submittedName>
        <fullName evidence="7">O-antigen ligase family protein</fullName>
    </submittedName>
</protein>
<feature type="transmembrane region" description="Helical" evidence="5">
    <location>
        <begin position="83"/>
        <end position="107"/>
    </location>
</feature>
<evidence type="ECO:0000256" key="3">
    <source>
        <dbReference type="ARBA" id="ARBA00022989"/>
    </source>
</evidence>
<evidence type="ECO:0000256" key="1">
    <source>
        <dbReference type="ARBA" id="ARBA00004141"/>
    </source>
</evidence>
<keyword evidence="2 5" id="KW-0812">Transmembrane</keyword>
<dbReference type="InterPro" id="IPR007016">
    <property type="entry name" value="O-antigen_ligase-rel_domated"/>
</dbReference>
<dbReference type="AlphaFoldDB" id="A0A9D1PPB5"/>
<feature type="transmembrane region" description="Helical" evidence="5">
    <location>
        <begin position="245"/>
        <end position="263"/>
    </location>
</feature>
<evidence type="ECO:0000256" key="5">
    <source>
        <dbReference type="SAM" id="Phobius"/>
    </source>
</evidence>
<sequence>SAAWVDEEMFTDIKMRVYSTLENPNVLGEYILLVLPVCVGLLWQKRKKLSKFVYLAAAVLMFATLILTLSRGCWIGIMISAGIFVTLVCGKLWGLALIVLPFIPMFLPESIINRFMSVGDMKDSSTSYRVYIWFGTFAMLKDFWVSGIGPGSQAFQAVYPFYSYSGVVAPHSHNMFLQIFVETGIVGIAVFVGILFMFFKKLAVGFQPAKSRKDGLSVMIAAIASGVLGFAVQGMFDNCFYNYRVYMIFWFVLALGIAAVYAAKDERKAVNRG</sequence>
<reference evidence="7" key="2">
    <citation type="submission" date="2021-04" db="EMBL/GenBank/DDBJ databases">
        <authorList>
            <person name="Gilroy R."/>
        </authorList>
    </citation>
    <scope>NUCLEOTIDE SEQUENCE</scope>
    <source>
        <strain evidence="7">5790</strain>
    </source>
</reference>
<dbReference type="PANTHER" id="PTHR37422">
    <property type="entry name" value="TEICHURONIC ACID BIOSYNTHESIS PROTEIN TUAE"/>
    <property type="match status" value="1"/>
</dbReference>
<feature type="transmembrane region" description="Helical" evidence="5">
    <location>
        <begin position="175"/>
        <end position="199"/>
    </location>
</feature>
<dbReference type="EMBL" id="DXIJ01000024">
    <property type="protein sequence ID" value="HIV85416.1"/>
    <property type="molecule type" value="Genomic_DNA"/>
</dbReference>
<dbReference type="Proteomes" id="UP000824162">
    <property type="component" value="Unassembled WGS sequence"/>
</dbReference>
<comment type="subcellular location">
    <subcellularLocation>
        <location evidence="1">Membrane</location>
        <topology evidence="1">Multi-pass membrane protein</topology>
    </subcellularLocation>
</comment>
<proteinExistence type="predicted"/>
<keyword evidence="4 5" id="KW-0472">Membrane</keyword>
<evidence type="ECO:0000256" key="2">
    <source>
        <dbReference type="ARBA" id="ARBA00022692"/>
    </source>
</evidence>
<feature type="transmembrane region" description="Helical" evidence="5">
    <location>
        <begin position="215"/>
        <end position="233"/>
    </location>
</feature>
<name>A0A9D1PPB5_9FIRM</name>
<evidence type="ECO:0000313" key="7">
    <source>
        <dbReference type="EMBL" id="HIV85416.1"/>
    </source>
</evidence>
<comment type="caution">
    <text evidence="7">The sequence shown here is derived from an EMBL/GenBank/DDBJ whole genome shotgun (WGS) entry which is preliminary data.</text>
</comment>
<dbReference type="GO" id="GO:0016874">
    <property type="term" value="F:ligase activity"/>
    <property type="evidence" value="ECO:0007669"/>
    <property type="project" value="UniProtKB-KW"/>
</dbReference>
<dbReference type="PANTHER" id="PTHR37422:SF13">
    <property type="entry name" value="LIPOPOLYSACCHARIDE BIOSYNTHESIS PROTEIN PA4999-RELATED"/>
    <property type="match status" value="1"/>
</dbReference>
<feature type="transmembrane region" description="Helical" evidence="5">
    <location>
        <begin position="26"/>
        <end position="43"/>
    </location>
</feature>
<feature type="non-terminal residue" evidence="7">
    <location>
        <position position="1"/>
    </location>
</feature>
<evidence type="ECO:0000313" key="8">
    <source>
        <dbReference type="Proteomes" id="UP000824162"/>
    </source>
</evidence>
<keyword evidence="7" id="KW-0436">Ligase</keyword>
<keyword evidence="3 5" id="KW-1133">Transmembrane helix</keyword>
<evidence type="ECO:0000259" key="6">
    <source>
        <dbReference type="Pfam" id="PF04932"/>
    </source>
</evidence>
<gene>
    <name evidence="7" type="ORF">H9900_01245</name>
</gene>